<sequence>MSRRGSCHKTALNSSTCLLPVVNVSSPSNSSSNTDIYSSFKVDDDGFLFTTHPDNSTNRARLHTQCQLEDLRSIIPDRHKPATPVFHATLYNAYVNFEVQTGNEQDDLSCSLKTGDSLSNTNTQRDSENPQSFPVLAQNISFAEEKLPNFNTVRNRPQSLSALALRGHVSDCLESFSNIRYSGINKSGAFSKNQVSKDDDHSCLTSRRLLCELSSGDSANISESESKMGDFPPFNGPPSEPEDQGGPLATSSEGEGEPLTLEVKDIGYSSDSLSNDEDDVLHHQIGIECKFPGKCEVASDGPLGEKITLPSVATRPEYYFMTLVDIDSTDKTDNGDTTDSGGEKMKKYRGQHKIKSAKDDPELELPYLNLPRSSADNLDSTDSGGEKMDKYTSQFKMKSTKNVPKLEGQNLLLPRSSSHQAMGITDEDECKETGNCPHTLDDSQNILDPTSISVSDRYFKQTKSSNQNTYEFLLENECISPVYDYPPENECISPASGFSESNNVVESKEKNSIKYLIEHAEDLVKYSSPHKQTPKSPSKQTQTDSFSTVESSCDASAEDNSEFESHLESDLVKEDLSTATDDADETLFNSVINIDSVDDSMRSEDLDHTIISSPYSPVIVDSPHLRKQTCRRRNQKGDSRPWSVVGLDGIILSKKFPNQGHSISAVSESAINCLPFQTDSDLPSWLRVSSQSMPSCNNSHRRRIHRASTSCDQISSQLEYSEFHSPQTSCTETTFSTSYQENTLNSHSSLTTQTRPVLNIPLAYASVPSQTALNQTSSRHSPRKACSEKHKTRHSSGMRSWGSDVFDSAELEPGMEISG</sequence>
<comment type="caution">
    <text evidence="2">The sequence shown here is derived from an EMBL/GenBank/DDBJ whole genome shotgun (WGS) entry which is preliminary data.</text>
</comment>
<feature type="region of interest" description="Disordered" evidence="1">
    <location>
        <begin position="770"/>
        <end position="819"/>
    </location>
</feature>
<feature type="region of interest" description="Disordered" evidence="1">
    <location>
        <begin position="527"/>
        <end position="564"/>
    </location>
</feature>
<protein>
    <submittedName>
        <fullName evidence="2">Uncharacterized protein</fullName>
    </submittedName>
</protein>
<accession>A0A8S3ZJG8</accession>
<reference evidence="2" key="1">
    <citation type="submission" date="2021-04" db="EMBL/GenBank/DDBJ databases">
        <authorList>
            <consortium name="Molecular Ecology Group"/>
        </authorList>
    </citation>
    <scope>NUCLEOTIDE SEQUENCE</scope>
</reference>
<gene>
    <name evidence="2" type="ORF">CUNI_LOCUS12924</name>
</gene>
<feature type="region of interest" description="Disordered" evidence="1">
    <location>
        <begin position="106"/>
        <end position="131"/>
    </location>
</feature>
<keyword evidence="3" id="KW-1185">Reference proteome</keyword>
<evidence type="ECO:0000256" key="1">
    <source>
        <dbReference type="SAM" id="MobiDB-lite"/>
    </source>
</evidence>
<name>A0A8S3ZJG8_9EUPU</name>
<feature type="region of interest" description="Disordered" evidence="1">
    <location>
        <begin position="331"/>
        <end position="364"/>
    </location>
</feature>
<dbReference type="AlphaFoldDB" id="A0A8S3ZJG8"/>
<organism evidence="2 3">
    <name type="scientific">Candidula unifasciata</name>
    <dbReference type="NCBI Taxonomy" id="100452"/>
    <lineage>
        <taxon>Eukaryota</taxon>
        <taxon>Metazoa</taxon>
        <taxon>Spiralia</taxon>
        <taxon>Lophotrochozoa</taxon>
        <taxon>Mollusca</taxon>
        <taxon>Gastropoda</taxon>
        <taxon>Heterobranchia</taxon>
        <taxon>Euthyneura</taxon>
        <taxon>Panpulmonata</taxon>
        <taxon>Eupulmonata</taxon>
        <taxon>Stylommatophora</taxon>
        <taxon>Helicina</taxon>
        <taxon>Helicoidea</taxon>
        <taxon>Geomitridae</taxon>
        <taxon>Candidula</taxon>
    </lineage>
</organism>
<evidence type="ECO:0000313" key="2">
    <source>
        <dbReference type="EMBL" id="CAG5127366.1"/>
    </source>
</evidence>
<feature type="compositionally biased region" description="Polar residues" evidence="1">
    <location>
        <begin position="529"/>
        <end position="554"/>
    </location>
</feature>
<feature type="compositionally biased region" description="Polar residues" evidence="1">
    <location>
        <begin position="111"/>
        <end position="131"/>
    </location>
</feature>
<feature type="compositionally biased region" description="Basic residues" evidence="1">
    <location>
        <begin position="346"/>
        <end position="355"/>
    </location>
</feature>
<feature type="region of interest" description="Disordered" evidence="1">
    <location>
        <begin position="220"/>
        <end position="257"/>
    </location>
</feature>
<feature type="compositionally biased region" description="Polar residues" evidence="1">
    <location>
        <begin position="770"/>
        <end position="779"/>
    </location>
</feature>
<dbReference type="OrthoDB" id="10041151at2759"/>
<dbReference type="EMBL" id="CAJHNH020002668">
    <property type="protein sequence ID" value="CAG5127366.1"/>
    <property type="molecule type" value="Genomic_DNA"/>
</dbReference>
<proteinExistence type="predicted"/>
<dbReference type="Proteomes" id="UP000678393">
    <property type="component" value="Unassembled WGS sequence"/>
</dbReference>
<evidence type="ECO:0000313" key="3">
    <source>
        <dbReference type="Proteomes" id="UP000678393"/>
    </source>
</evidence>